<dbReference type="Proteomes" id="UP001431784">
    <property type="component" value="Unassembled WGS sequence"/>
</dbReference>
<dbReference type="InterPro" id="IPR003784">
    <property type="entry name" value="BioY"/>
</dbReference>
<comment type="similarity">
    <text evidence="1 2">Belongs to the BioY family.</text>
</comment>
<dbReference type="Gene3D" id="1.10.1760.20">
    <property type="match status" value="1"/>
</dbReference>
<feature type="transmembrane region" description="Helical" evidence="3">
    <location>
        <begin position="126"/>
        <end position="148"/>
    </location>
</feature>
<feature type="transmembrane region" description="Helical" evidence="3">
    <location>
        <begin position="20"/>
        <end position="39"/>
    </location>
</feature>
<dbReference type="PIRSF" id="PIRSF016661">
    <property type="entry name" value="BioY"/>
    <property type="match status" value="1"/>
</dbReference>
<evidence type="ECO:0000313" key="5">
    <source>
        <dbReference type="Proteomes" id="UP001431784"/>
    </source>
</evidence>
<feature type="transmembrane region" description="Helical" evidence="3">
    <location>
        <begin position="168"/>
        <end position="186"/>
    </location>
</feature>
<comment type="caution">
    <text evidence="4">The sequence shown here is derived from an EMBL/GenBank/DDBJ whole genome shotgun (WGS) entry which is preliminary data.</text>
</comment>
<evidence type="ECO:0000256" key="2">
    <source>
        <dbReference type="PIRNR" id="PIRNR016661"/>
    </source>
</evidence>
<feature type="transmembrane region" description="Helical" evidence="3">
    <location>
        <begin position="51"/>
        <end position="73"/>
    </location>
</feature>
<dbReference type="PANTHER" id="PTHR34295">
    <property type="entry name" value="BIOTIN TRANSPORTER BIOY"/>
    <property type="match status" value="1"/>
</dbReference>
<sequence>MAHTTPLVTALGGNDTIARKVAMVLLGSVLVAMSAQVSVPMFPVPMTLQTLAISLIGLTYGSRLAAATLVTYLAQGAIGFPVFAGGAAGAVHLVGPTGGFLVGFVAMAWLTGLLVERGMNHGFMRLFLAALIPALLLFVPGVLWLWFITPLDLEGAFMAGALPFQLGGVVKSAVAALIATGAWAALKSRMG</sequence>
<keyword evidence="2 3" id="KW-0472">Membrane</keyword>
<evidence type="ECO:0000256" key="3">
    <source>
        <dbReference type="SAM" id="Phobius"/>
    </source>
</evidence>
<keyword evidence="3" id="KW-0812">Transmembrane</keyword>
<protein>
    <recommendedName>
        <fullName evidence="2">Biotin transporter</fullName>
    </recommendedName>
</protein>
<keyword evidence="5" id="KW-1185">Reference proteome</keyword>
<keyword evidence="2" id="KW-1003">Cell membrane</keyword>
<dbReference type="EMBL" id="JAQZSM010000001">
    <property type="protein sequence ID" value="MDD7969616.1"/>
    <property type="molecule type" value="Genomic_DNA"/>
</dbReference>
<dbReference type="RefSeq" id="WP_274350087.1">
    <property type="nucleotide sequence ID" value="NZ_JAQZSM010000001.1"/>
</dbReference>
<accession>A0ABT5T5E9</accession>
<dbReference type="PANTHER" id="PTHR34295:SF1">
    <property type="entry name" value="BIOTIN TRANSPORTER BIOY"/>
    <property type="match status" value="1"/>
</dbReference>
<gene>
    <name evidence="4" type="ORF">PUT78_00765</name>
</gene>
<keyword evidence="3" id="KW-1133">Transmembrane helix</keyword>
<reference evidence="4" key="1">
    <citation type="submission" date="2023-02" db="EMBL/GenBank/DDBJ databases">
        <title>Description of Roseinatronobacter alkalisoli sp. nov., an alkaliphilic bacerium isolated from soda soil.</title>
        <authorList>
            <person name="Wei W."/>
        </authorList>
    </citation>
    <scope>NUCLEOTIDE SEQUENCE</scope>
    <source>
        <strain evidence="4">HJB301</strain>
    </source>
</reference>
<feature type="transmembrane region" description="Helical" evidence="3">
    <location>
        <begin position="93"/>
        <end position="114"/>
    </location>
</feature>
<dbReference type="Pfam" id="PF02632">
    <property type="entry name" value="BioY"/>
    <property type="match status" value="1"/>
</dbReference>
<evidence type="ECO:0000256" key="1">
    <source>
        <dbReference type="ARBA" id="ARBA00010692"/>
    </source>
</evidence>
<proteinExistence type="inferred from homology"/>
<organism evidence="4 5">
    <name type="scientific">Roseinatronobacter alkalisoli</name>
    <dbReference type="NCBI Taxonomy" id="3028235"/>
    <lineage>
        <taxon>Bacteria</taxon>
        <taxon>Pseudomonadati</taxon>
        <taxon>Pseudomonadota</taxon>
        <taxon>Alphaproteobacteria</taxon>
        <taxon>Rhodobacterales</taxon>
        <taxon>Paracoccaceae</taxon>
        <taxon>Roseinatronobacter</taxon>
    </lineage>
</organism>
<evidence type="ECO:0000313" key="4">
    <source>
        <dbReference type="EMBL" id="MDD7969616.1"/>
    </source>
</evidence>
<comment type="subcellular location">
    <subcellularLocation>
        <location evidence="2">Cell membrane</location>
        <topology evidence="2">Multi-pass membrane protein</topology>
    </subcellularLocation>
</comment>
<name>A0ABT5T5E9_9RHOB</name>
<keyword evidence="2" id="KW-0813">Transport</keyword>